<keyword evidence="4 14" id="KW-0808">Transferase</keyword>
<dbReference type="InterPro" id="IPR010559">
    <property type="entry name" value="Sig_transdc_His_kin_internal"/>
</dbReference>
<keyword evidence="15" id="KW-1185">Reference proteome</keyword>
<protein>
    <submittedName>
        <fullName evidence="14">Sensor histidine kinase YpdA</fullName>
        <ecNumber evidence="14">2.7.13.3</ecNumber>
    </submittedName>
</protein>
<keyword evidence="11 12" id="KW-0472">Membrane</keyword>
<comment type="subcellular location">
    <subcellularLocation>
        <location evidence="1">Cell membrane</location>
        <topology evidence="1">Multi-pass membrane protein</topology>
    </subcellularLocation>
</comment>
<dbReference type="Gene3D" id="6.10.340.10">
    <property type="match status" value="1"/>
</dbReference>
<evidence type="ECO:0000256" key="11">
    <source>
        <dbReference type="ARBA" id="ARBA00023136"/>
    </source>
</evidence>
<comment type="caution">
    <text evidence="14">The sequence shown here is derived from an EMBL/GenBank/DDBJ whole genome shotgun (WGS) entry which is preliminary data.</text>
</comment>
<keyword evidence="6" id="KW-0547">Nucleotide-binding</keyword>
<evidence type="ECO:0000313" key="14">
    <source>
        <dbReference type="EMBL" id="OPJ64597.1"/>
    </source>
</evidence>
<evidence type="ECO:0000256" key="10">
    <source>
        <dbReference type="ARBA" id="ARBA00023012"/>
    </source>
</evidence>
<evidence type="ECO:0000256" key="4">
    <source>
        <dbReference type="ARBA" id="ARBA00022679"/>
    </source>
</evidence>
<accession>A0A1V4IYW9</accession>
<dbReference type="Gene3D" id="3.30.565.10">
    <property type="entry name" value="Histidine kinase-like ATPase, C-terminal domain"/>
    <property type="match status" value="1"/>
</dbReference>
<evidence type="ECO:0000256" key="3">
    <source>
        <dbReference type="ARBA" id="ARBA00022553"/>
    </source>
</evidence>
<dbReference type="InterPro" id="IPR036890">
    <property type="entry name" value="HATPase_C_sf"/>
</dbReference>
<dbReference type="EC" id="2.7.13.3" evidence="14"/>
<dbReference type="PANTHER" id="PTHR34220">
    <property type="entry name" value="SENSOR HISTIDINE KINASE YPDA"/>
    <property type="match status" value="1"/>
</dbReference>
<evidence type="ECO:0000256" key="6">
    <source>
        <dbReference type="ARBA" id="ARBA00022741"/>
    </source>
</evidence>
<feature type="domain" description="HAMP" evidence="13">
    <location>
        <begin position="321"/>
        <end position="374"/>
    </location>
</feature>
<evidence type="ECO:0000256" key="7">
    <source>
        <dbReference type="ARBA" id="ARBA00022777"/>
    </source>
</evidence>
<feature type="transmembrane region" description="Helical" evidence="12">
    <location>
        <begin position="12"/>
        <end position="31"/>
    </location>
</feature>
<dbReference type="RefSeq" id="WP_079421921.1">
    <property type="nucleotide sequence ID" value="NZ_MZGV01000003.1"/>
</dbReference>
<dbReference type="SMART" id="SM00304">
    <property type="entry name" value="HAMP"/>
    <property type="match status" value="1"/>
</dbReference>
<evidence type="ECO:0000256" key="12">
    <source>
        <dbReference type="SAM" id="Phobius"/>
    </source>
</evidence>
<dbReference type="PANTHER" id="PTHR34220:SF11">
    <property type="entry name" value="SENSOR PROTEIN KINASE HPTS"/>
    <property type="match status" value="1"/>
</dbReference>
<proteinExistence type="predicted"/>
<keyword evidence="9 12" id="KW-1133">Transmembrane helix</keyword>
<evidence type="ECO:0000256" key="1">
    <source>
        <dbReference type="ARBA" id="ARBA00004651"/>
    </source>
</evidence>
<dbReference type="Pfam" id="PF02518">
    <property type="entry name" value="HATPase_c"/>
    <property type="match status" value="1"/>
</dbReference>
<sequence length="593" mass="69146">MNFLRTKIFRKTFITYSLIIIVSILILASFITEIVVMNIKNDEMYLNKKSIEEVNNTFSKDYETSKYIVNSLYSQPSTLTDVINFLENDYSEYLKMRLDMFYKDSNISYGINTLVNNYLTEYSNIESITFYSYSRDTFYLSNSSKNLKVIYNVSKKVGFTDKNRNTGNYLIDALKKITKQTDNYSYYTINGIKDSDTLNDVGSIIIRYNLHSLDKIINNYEKIKNNIIVINRDGTVIYDYTKKHSNRVYPYLDKLSIVNKMTRLDEYCYQDTVTNISGVRIVGILPARSILYSSRGVIATTIVIVVLVITLGEIVVYYKTRSLSNRIYNINSAMARVQKGELETRIPEDNESDEFSMISQNFNDMCAKLEQYIHKVYLMEINQKNAEMTALQSQINPHFLYNTLESIRMKAVSDGNPDVGKMLYNLAYLFRNMVKGKTLITIEQELCHCKMYLELFKFRYEGKFDYCIDMDERLLNNEIIKFTIQPIIENFIVHGVKLDKYDNYLIIMVEKEDEHINIIVEDNGKGIDKQTFMKLEDRLLHNDVKGNSIGMINVHERIQMQYGSDYGLTLENKETPGTRIIIKIPSKEVDAYV</sequence>
<evidence type="ECO:0000313" key="15">
    <source>
        <dbReference type="Proteomes" id="UP000190080"/>
    </source>
</evidence>
<dbReference type="SUPFAM" id="SSF158472">
    <property type="entry name" value="HAMP domain-like"/>
    <property type="match status" value="1"/>
</dbReference>
<dbReference type="GO" id="GO:0005886">
    <property type="term" value="C:plasma membrane"/>
    <property type="evidence" value="ECO:0007669"/>
    <property type="project" value="UniProtKB-SubCell"/>
</dbReference>
<evidence type="ECO:0000256" key="8">
    <source>
        <dbReference type="ARBA" id="ARBA00022840"/>
    </source>
</evidence>
<dbReference type="AlphaFoldDB" id="A0A1V4IYW9"/>
<dbReference type="CDD" id="cd06225">
    <property type="entry name" value="HAMP"/>
    <property type="match status" value="1"/>
</dbReference>
<reference evidence="14 15" key="1">
    <citation type="submission" date="2017-03" db="EMBL/GenBank/DDBJ databases">
        <title>Genome sequence of Clostridium oryzae DSM 28571.</title>
        <authorList>
            <person name="Poehlein A."/>
            <person name="Daniel R."/>
        </authorList>
    </citation>
    <scope>NUCLEOTIDE SEQUENCE [LARGE SCALE GENOMIC DNA]</scope>
    <source>
        <strain evidence="14 15">DSM 28571</strain>
    </source>
</reference>
<keyword evidence="2" id="KW-1003">Cell membrane</keyword>
<feature type="transmembrane region" description="Helical" evidence="12">
    <location>
        <begin position="296"/>
        <end position="318"/>
    </location>
</feature>
<dbReference type="PROSITE" id="PS50885">
    <property type="entry name" value="HAMP"/>
    <property type="match status" value="1"/>
</dbReference>
<evidence type="ECO:0000256" key="5">
    <source>
        <dbReference type="ARBA" id="ARBA00022692"/>
    </source>
</evidence>
<evidence type="ECO:0000256" key="2">
    <source>
        <dbReference type="ARBA" id="ARBA00022475"/>
    </source>
</evidence>
<dbReference type="EMBL" id="MZGV01000003">
    <property type="protein sequence ID" value="OPJ64597.1"/>
    <property type="molecule type" value="Genomic_DNA"/>
</dbReference>
<keyword evidence="10" id="KW-0902">Two-component regulatory system</keyword>
<dbReference type="SUPFAM" id="SSF55874">
    <property type="entry name" value="ATPase domain of HSP90 chaperone/DNA topoisomerase II/histidine kinase"/>
    <property type="match status" value="1"/>
</dbReference>
<evidence type="ECO:0000256" key="9">
    <source>
        <dbReference type="ARBA" id="ARBA00022989"/>
    </source>
</evidence>
<keyword evidence="5 12" id="KW-0812">Transmembrane</keyword>
<keyword evidence="8" id="KW-0067">ATP-binding</keyword>
<dbReference type="InterPro" id="IPR003660">
    <property type="entry name" value="HAMP_dom"/>
</dbReference>
<dbReference type="GO" id="GO:0000155">
    <property type="term" value="F:phosphorelay sensor kinase activity"/>
    <property type="evidence" value="ECO:0007669"/>
    <property type="project" value="InterPro"/>
</dbReference>
<dbReference type="STRING" id="1450648.CLORY_04650"/>
<dbReference type="InterPro" id="IPR050640">
    <property type="entry name" value="Bact_2-comp_sensor_kinase"/>
</dbReference>
<dbReference type="InterPro" id="IPR003594">
    <property type="entry name" value="HATPase_dom"/>
</dbReference>
<keyword evidence="3" id="KW-0597">Phosphoprotein</keyword>
<dbReference type="Pfam" id="PF00672">
    <property type="entry name" value="HAMP"/>
    <property type="match status" value="1"/>
</dbReference>
<dbReference type="Pfam" id="PF06580">
    <property type="entry name" value="His_kinase"/>
    <property type="match status" value="1"/>
</dbReference>
<dbReference type="OrthoDB" id="9809348at2"/>
<dbReference type="GO" id="GO:0005524">
    <property type="term" value="F:ATP binding"/>
    <property type="evidence" value="ECO:0007669"/>
    <property type="project" value="UniProtKB-KW"/>
</dbReference>
<organism evidence="14 15">
    <name type="scientific">Clostridium oryzae</name>
    <dbReference type="NCBI Taxonomy" id="1450648"/>
    <lineage>
        <taxon>Bacteria</taxon>
        <taxon>Bacillati</taxon>
        <taxon>Bacillota</taxon>
        <taxon>Clostridia</taxon>
        <taxon>Eubacteriales</taxon>
        <taxon>Clostridiaceae</taxon>
        <taxon>Clostridium</taxon>
    </lineage>
</organism>
<keyword evidence="7 14" id="KW-0418">Kinase</keyword>
<gene>
    <name evidence="14" type="primary">ypdA_1</name>
    <name evidence="14" type="ORF">CLORY_04650</name>
</gene>
<evidence type="ECO:0000259" key="13">
    <source>
        <dbReference type="PROSITE" id="PS50885"/>
    </source>
</evidence>
<name>A0A1V4IYW9_9CLOT</name>
<dbReference type="Proteomes" id="UP000190080">
    <property type="component" value="Unassembled WGS sequence"/>
</dbReference>